<dbReference type="PANTHER" id="PTHR35841">
    <property type="entry name" value="PHOSPHONATES-BINDING PERIPLASMIC PROTEIN"/>
    <property type="match status" value="1"/>
</dbReference>
<dbReference type="GO" id="GO:0055085">
    <property type="term" value="P:transmembrane transport"/>
    <property type="evidence" value="ECO:0007669"/>
    <property type="project" value="InterPro"/>
</dbReference>
<dbReference type="Gene3D" id="3.40.190.10">
    <property type="entry name" value="Periplasmic binding protein-like II"/>
    <property type="match status" value="2"/>
</dbReference>
<dbReference type="Proteomes" id="UP001141950">
    <property type="component" value="Unassembled WGS sequence"/>
</dbReference>
<comment type="caution">
    <text evidence="5">The sequence shown here is derived from an EMBL/GenBank/DDBJ whole genome shotgun (WGS) entry which is preliminary data.</text>
</comment>
<sequence length="324" mass="34693">MWRKNKWKMALLLTAVMAMLAGCGNNANTGNGGNTASGGSSGNDQAAEASVSSEWPEVLRIGSLPMEDGEMSRTADQFAKDLGEYLGIEVETFEGEDYNMMIEAMRSKKIDLTTYGPFGYIIAVERSNAKLLAAMNNGPGSEGTSVIIVPKDSPAQTVEDLKGKNFLFADPASTTGHLYPRATLMKLLDLKNDEIPEYFSNVSFSGGHDKSLLAIANGDADGAATCSQCIEMIAGAGLIKAEDVRIIAESDPIPGGGALAYRGDLPQDLVDKMREFALSYAEKNPAYFEGMGAKGFFPAEDSDFDGVREIADMLEMSPEEMLSQ</sequence>
<evidence type="ECO:0000256" key="4">
    <source>
        <dbReference type="SAM" id="SignalP"/>
    </source>
</evidence>
<dbReference type="PANTHER" id="PTHR35841:SF1">
    <property type="entry name" value="PHOSPHONATES-BINDING PERIPLASMIC PROTEIN"/>
    <property type="match status" value="1"/>
</dbReference>
<name>A0A9X2SBK8_9BACL</name>
<reference evidence="5" key="1">
    <citation type="submission" date="2022-08" db="EMBL/GenBank/DDBJ databases">
        <title>The genomic sequence of strain Paenibacillus sp. SCIV0701.</title>
        <authorList>
            <person name="Zhao H."/>
        </authorList>
    </citation>
    <scope>NUCLEOTIDE SEQUENCE</scope>
    <source>
        <strain evidence="5">SCIV0701</strain>
    </source>
</reference>
<protein>
    <submittedName>
        <fullName evidence="5">Phosphate/phosphite/phosphonate ABC transporter substrate-binding protein</fullName>
    </submittedName>
</protein>
<dbReference type="GO" id="GO:0043190">
    <property type="term" value="C:ATP-binding cassette (ABC) transporter complex"/>
    <property type="evidence" value="ECO:0007669"/>
    <property type="project" value="InterPro"/>
</dbReference>
<feature type="signal peptide" evidence="4">
    <location>
        <begin position="1"/>
        <end position="27"/>
    </location>
</feature>
<dbReference type="NCBIfam" id="TIGR01098">
    <property type="entry name" value="3A0109s03R"/>
    <property type="match status" value="1"/>
</dbReference>
<feature type="compositionally biased region" description="Gly residues" evidence="3">
    <location>
        <begin position="32"/>
        <end position="41"/>
    </location>
</feature>
<dbReference type="SUPFAM" id="SSF53850">
    <property type="entry name" value="Periplasmic binding protein-like II"/>
    <property type="match status" value="1"/>
</dbReference>
<evidence type="ECO:0000256" key="2">
    <source>
        <dbReference type="ARBA" id="ARBA00022729"/>
    </source>
</evidence>
<feature type="chain" id="PRO_5040786824" evidence="4">
    <location>
        <begin position="28"/>
        <end position="324"/>
    </location>
</feature>
<accession>A0A9X2SBK8</accession>
<dbReference type="CDD" id="cd01071">
    <property type="entry name" value="PBP2_PhnD_like"/>
    <property type="match status" value="1"/>
</dbReference>
<dbReference type="EMBL" id="JANIPJ010000033">
    <property type="protein sequence ID" value="MCR2807769.1"/>
    <property type="molecule type" value="Genomic_DNA"/>
</dbReference>
<keyword evidence="2 4" id="KW-0732">Signal</keyword>
<dbReference type="RefSeq" id="WP_257452609.1">
    <property type="nucleotide sequence ID" value="NZ_JANIPJ010000033.1"/>
</dbReference>
<comment type="similarity">
    <text evidence="1">Belongs to the phosphate/phosphite/phosphonate binding protein family.</text>
</comment>
<evidence type="ECO:0000256" key="3">
    <source>
        <dbReference type="SAM" id="MobiDB-lite"/>
    </source>
</evidence>
<proteinExistence type="inferred from homology"/>
<keyword evidence="6" id="KW-1185">Reference proteome</keyword>
<dbReference type="InterPro" id="IPR005770">
    <property type="entry name" value="PhnD"/>
</dbReference>
<evidence type="ECO:0000313" key="6">
    <source>
        <dbReference type="Proteomes" id="UP001141950"/>
    </source>
</evidence>
<evidence type="ECO:0000313" key="5">
    <source>
        <dbReference type="EMBL" id="MCR2807769.1"/>
    </source>
</evidence>
<gene>
    <name evidence="5" type="ORF">NQZ67_28205</name>
</gene>
<evidence type="ECO:0000256" key="1">
    <source>
        <dbReference type="ARBA" id="ARBA00007162"/>
    </source>
</evidence>
<dbReference type="PROSITE" id="PS51257">
    <property type="entry name" value="PROKAR_LIPOPROTEIN"/>
    <property type="match status" value="1"/>
</dbReference>
<feature type="region of interest" description="Disordered" evidence="3">
    <location>
        <begin position="32"/>
        <end position="54"/>
    </location>
</feature>
<dbReference type="Pfam" id="PF12974">
    <property type="entry name" value="Phosphonate-bd"/>
    <property type="match status" value="1"/>
</dbReference>
<dbReference type="AlphaFoldDB" id="A0A9X2SBK8"/>
<organism evidence="5 6">
    <name type="scientific">Paenibacillus soyae</name>
    <dbReference type="NCBI Taxonomy" id="2969249"/>
    <lineage>
        <taxon>Bacteria</taxon>
        <taxon>Bacillati</taxon>
        <taxon>Bacillota</taxon>
        <taxon>Bacilli</taxon>
        <taxon>Bacillales</taxon>
        <taxon>Paenibacillaceae</taxon>
        <taxon>Paenibacillus</taxon>
    </lineage>
</organism>